<evidence type="ECO:0000256" key="1">
    <source>
        <dbReference type="SAM" id="Coils"/>
    </source>
</evidence>
<evidence type="ECO:0000313" key="3">
    <source>
        <dbReference type="EMBL" id="MFC4219025.1"/>
    </source>
</evidence>
<proteinExistence type="predicted"/>
<protein>
    <submittedName>
        <fullName evidence="3">Uncharacterized protein</fullName>
    </submittedName>
</protein>
<evidence type="ECO:0000313" key="4">
    <source>
        <dbReference type="Proteomes" id="UP001595841"/>
    </source>
</evidence>
<feature type="coiled-coil region" evidence="1">
    <location>
        <begin position="180"/>
        <end position="228"/>
    </location>
</feature>
<reference evidence="4" key="1">
    <citation type="journal article" date="2019" name="Int. J. Syst. Evol. Microbiol.">
        <title>The Global Catalogue of Microorganisms (GCM) 10K type strain sequencing project: providing services to taxonomists for standard genome sequencing and annotation.</title>
        <authorList>
            <consortium name="The Broad Institute Genomics Platform"/>
            <consortium name="The Broad Institute Genome Sequencing Center for Infectious Disease"/>
            <person name="Wu L."/>
            <person name="Ma J."/>
        </authorList>
    </citation>
    <scope>NUCLEOTIDE SEQUENCE [LARGE SCALE GENOMIC DNA]</scope>
    <source>
        <strain evidence="4">CGMCC 1.15774</strain>
    </source>
</reference>
<name>A0ABV8PIN5_9FLAO</name>
<dbReference type="RefSeq" id="WP_379762419.1">
    <property type="nucleotide sequence ID" value="NZ_JBHSCL010000003.1"/>
</dbReference>
<keyword evidence="4" id="KW-1185">Reference proteome</keyword>
<feature type="compositionally biased region" description="Polar residues" evidence="2">
    <location>
        <begin position="114"/>
        <end position="134"/>
    </location>
</feature>
<accession>A0ABV8PIN5</accession>
<dbReference type="EMBL" id="JBHSCL010000003">
    <property type="protein sequence ID" value="MFC4219025.1"/>
    <property type="molecule type" value="Genomic_DNA"/>
</dbReference>
<feature type="region of interest" description="Disordered" evidence="2">
    <location>
        <begin position="114"/>
        <end position="153"/>
    </location>
</feature>
<gene>
    <name evidence="3" type="ORF">ACFOWS_02705</name>
</gene>
<sequence length="333" mass="37650">MNTEPKSYIEVIKDWENFLGDHPNNFLRIKNLNNNQWLIYNENSTGHSLLKRETVETSDFPDLIAYFDDQIKRKKLNEVYVQFKRTSGNTSVFAQNRKPEKFDLSHRRRELENSGNVQQNNMAQQTPDHQQTFTAVPPQPQAHSPRHSPNGFEKEVMHHMGGLGAAALGAGLGYRELVTLEKKAEMSDHYKGEMERYKKENDILVIDNRDLQGKVNNATREKELAIKETQLATKSWMDSDNLKALIENMGPVVQTILSKGQAGAANQQLGMGSATGISEAKQRLIEYVCAEEVDDAKVVILENALAAMYHRPDFANKLYEIIQNEMSDAAAGS</sequence>
<organism evidence="3 4">
    <name type="scientific">Flagellimonas marina</name>
    <dbReference type="NCBI Taxonomy" id="1775168"/>
    <lineage>
        <taxon>Bacteria</taxon>
        <taxon>Pseudomonadati</taxon>
        <taxon>Bacteroidota</taxon>
        <taxon>Flavobacteriia</taxon>
        <taxon>Flavobacteriales</taxon>
        <taxon>Flavobacteriaceae</taxon>
        <taxon>Flagellimonas</taxon>
    </lineage>
</organism>
<evidence type="ECO:0000256" key="2">
    <source>
        <dbReference type="SAM" id="MobiDB-lite"/>
    </source>
</evidence>
<keyword evidence="1" id="KW-0175">Coiled coil</keyword>
<comment type="caution">
    <text evidence="3">The sequence shown here is derived from an EMBL/GenBank/DDBJ whole genome shotgun (WGS) entry which is preliminary data.</text>
</comment>
<dbReference type="Proteomes" id="UP001595841">
    <property type="component" value="Unassembled WGS sequence"/>
</dbReference>